<dbReference type="Proteomes" id="UP000507470">
    <property type="component" value="Unassembled WGS sequence"/>
</dbReference>
<gene>
    <name evidence="3" type="ORF">MCOR_41872</name>
</gene>
<evidence type="ECO:0008006" key="5">
    <source>
        <dbReference type="Google" id="ProtNLM"/>
    </source>
</evidence>
<keyword evidence="2" id="KW-0472">Membrane</keyword>
<proteinExistence type="predicted"/>
<keyword evidence="2" id="KW-0812">Transmembrane</keyword>
<reference evidence="3 4" key="1">
    <citation type="submission" date="2020-06" db="EMBL/GenBank/DDBJ databases">
        <authorList>
            <person name="Li R."/>
            <person name="Bekaert M."/>
        </authorList>
    </citation>
    <scope>NUCLEOTIDE SEQUENCE [LARGE SCALE GENOMIC DNA]</scope>
    <source>
        <strain evidence="4">wild</strain>
    </source>
</reference>
<feature type="compositionally biased region" description="Polar residues" evidence="1">
    <location>
        <begin position="335"/>
        <end position="344"/>
    </location>
</feature>
<feature type="transmembrane region" description="Helical" evidence="2">
    <location>
        <begin position="288"/>
        <end position="310"/>
    </location>
</feature>
<evidence type="ECO:0000256" key="1">
    <source>
        <dbReference type="SAM" id="MobiDB-lite"/>
    </source>
</evidence>
<name>A0A6J8DMX0_MYTCO</name>
<accession>A0A6J8DMX0</accession>
<protein>
    <recommendedName>
        <fullName evidence="5">C-type lectin domain-containing protein</fullName>
    </recommendedName>
</protein>
<evidence type="ECO:0000256" key="2">
    <source>
        <dbReference type="SAM" id="Phobius"/>
    </source>
</evidence>
<dbReference type="EMBL" id="CACVKT020007543">
    <property type="protein sequence ID" value="CAC5408484.1"/>
    <property type="molecule type" value="Genomic_DNA"/>
</dbReference>
<dbReference type="CDD" id="cd12087">
    <property type="entry name" value="TM_EGFR-like"/>
    <property type="match status" value="1"/>
</dbReference>
<keyword evidence="4" id="KW-1185">Reference proteome</keyword>
<sequence length="509" mass="58675">MSWENATDFCSQHNGVMESNTTLVIEQFKKIQSNIKNVWLGKYEAYSQWAYIRGCFLIYGNLQHFTLKHSEQLECQKLCERYKFYTVQDIDCYCTNDISSFERKTNCNCAGCYTVWEHKLPSFGNEQNGNDCIAATKCVGDNVSQEYTQCETNYDVTCDNNKNLGYLYGYYQNASRDCRKGGSFIKWYSDDFCSPKRTLAHPFWTGGRRLNHTFHLKKSDDIQHLQLHRFFKIHRTKNNETQEKGVQNCDRRFSFFCRFGTDDDDGEIIFIPNMSPKSGVPTDATASAIGGTVSAVLIIALIGVTAIFLYKRRKTSKQPHTRTIRNKNCSKDKNSYTNENNSDGQYHEIDITTVDYALAKPLSNNQEPKKKTKDDTNVYTRIVSFGFEIQNEANKTNNAISNPGYNDMNSKDRSNQDNNVNNKRTHPEVDKMAVSDYDLAKPISDTEELDPYTANTDYDHLNNVKKHEMSDVKVYDHLKNATESDPMYDHSGVTVRIDTENYEHFNVEK</sequence>
<organism evidence="3 4">
    <name type="scientific">Mytilus coruscus</name>
    <name type="common">Sea mussel</name>
    <dbReference type="NCBI Taxonomy" id="42192"/>
    <lineage>
        <taxon>Eukaryota</taxon>
        <taxon>Metazoa</taxon>
        <taxon>Spiralia</taxon>
        <taxon>Lophotrochozoa</taxon>
        <taxon>Mollusca</taxon>
        <taxon>Bivalvia</taxon>
        <taxon>Autobranchia</taxon>
        <taxon>Pteriomorphia</taxon>
        <taxon>Mytilida</taxon>
        <taxon>Mytiloidea</taxon>
        <taxon>Mytilidae</taxon>
        <taxon>Mytilinae</taxon>
        <taxon>Mytilus</taxon>
    </lineage>
</organism>
<dbReference type="AlphaFoldDB" id="A0A6J8DMX0"/>
<evidence type="ECO:0000313" key="3">
    <source>
        <dbReference type="EMBL" id="CAC5408484.1"/>
    </source>
</evidence>
<feature type="region of interest" description="Disordered" evidence="1">
    <location>
        <begin position="394"/>
        <end position="424"/>
    </location>
</feature>
<dbReference type="OrthoDB" id="6163163at2759"/>
<feature type="region of interest" description="Disordered" evidence="1">
    <location>
        <begin position="317"/>
        <end position="344"/>
    </location>
</feature>
<evidence type="ECO:0000313" key="4">
    <source>
        <dbReference type="Proteomes" id="UP000507470"/>
    </source>
</evidence>
<keyword evidence="2" id="KW-1133">Transmembrane helix</keyword>
<feature type="compositionally biased region" description="Polar residues" evidence="1">
    <location>
        <begin position="394"/>
        <end position="408"/>
    </location>
</feature>